<evidence type="ECO:0000313" key="5">
    <source>
        <dbReference type="EMBL" id="KDQ17294.1"/>
    </source>
</evidence>
<keyword evidence="2" id="KW-0436">Ligase</keyword>
<sequence length="597" mass="65738">MSSFVPKRSIAECKAIIFAPGSPLEIEQALVGGEIQRVFKNLHKNARELWLSYTEKYARLPFIVFESDRLTYQDVRERTFRAASVLREIYGVRKGDRVAIAMRNFPEWIVAFWAIHLLGGVPVLVNAWLPAKVLQYCISHTDSKVIVIDAERAEVLKAQIEELKRTSGAGAVLVVRAHEGKQSAWDGMENWDQVMKNYEGKDDTAWKKEPACLPEDNCLIGYTSGTTGLPKGVLSTQRAFLSTMFMLAAEFAMRALRAGVSAPVVDPFTQQKASLLSAPLFHVLACQSVVSSLARGARVVMIRKWDPEEVARIIVTEKVNAVGGVPSIILDILETELKSAKHNLEAFTYGGSIPPTQLTRTSRDAFPNVQLMQGYGLTETNGAAALNGGQDCLARPASVGTVTIAHDVIIVDMMTLKVLPPGQSGEIWVRGPNVMKEYWKDPEVTSKAKTRDGWFRTGDLGSLDQEGFLYIRDRAKDIIIRGGENIDSSMVENALYSDPRVMECAAVGVPDRRLGELVAAIVVPKQAWKGGKVLEAELIEAAKKSLPGFAVPVMIIVQDEPLEHNATGKILKPPLRDLAREEWERRGANGKPAIAKL</sequence>
<evidence type="ECO:0000259" key="4">
    <source>
        <dbReference type="Pfam" id="PF13193"/>
    </source>
</evidence>
<dbReference type="InterPro" id="IPR020845">
    <property type="entry name" value="AMP-binding_CS"/>
</dbReference>
<dbReference type="Pfam" id="PF13193">
    <property type="entry name" value="AMP-binding_C"/>
    <property type="match status" value="1"/>
</dbReference>
<feature type="domain" description="AMP-dependent synthetase/ligase" evidence="3">
    <location>
        <begin position="55"/>
        <end position="439"/>
    </location>
</feature>
<dbReference type="PANTHER" id="PTHR43201:SF5">
    <property type="entry name" value="MEDIUM-CHAIN ACYL-COA LIGASE ACSF2, MITOCHONDRIAL"/>
    <property type="match status" value="1"/>
</dbReference>
<evidence type="ECO:0000313" key="6">
    <source>
        <dbReference type="Proteomes" id="UP000027195"/>
    </source>
</evidence>
<dbReference type="InterPro" id="IPR042099">
    <property type="entry name" value="ANL_N_sf"/>
</dbReference>
<dbReference type="InParanoid" id="A0A067MP20"/>
<evidence type="ECO:0000256" key="2">
    <source>
        <dbReference type="ARBA" id="ARBA00022598"/>
    </source>
</evidence>
<dbReference type="GO" id="GO:0031956">
    <property type="term" value="F:medium-chain fatty acid-CoA ligase activity"/>
    <property type="evidence" value="ECO:0007669"/>
    <property type="project" value="TreeGrafter"/>
</dbReference>
<dbReference type="AlphaFoldDB" id="A0A067MP20"/>
<dbReference type="OrthoDB" id="10253115at2759"/>
<dbReference type="EMBL" id="KL198024">
    <property type="protein sequence ID" value="KDQ17294.1"/>
    <property type="molecule type" value="Genomic_DNA"/>
</dbReference>
<gene>
    <name evidence="5" type="ORF">BOTBODRAFT_30106</name>
</gene>
<comment type="similarity">
    <text evidence="1">Belongs to the ATP-dependent AMP-binding enzyme family.</text>
</comment>
<evidence type="ECO:0008006" key="7">
    <source>
        <dbReference type="Google" id="ProtNLM"/>
    </source>
</evidence>
<dbReference type="PANTHER" id="PTHR43201">
    <property type="entry name" value="ACYL-COA SYNTHETASE"/>
    <property type="match status" value="1"/>
</dbReference>
<dbReference type="Gene3D" id="3.30.300.30">
    <property type="match status" value="1"/>
</dbReference>
<dbReference type="STRING" id="930990.A0A067MP20"/>
<feature type="domain" description="AMP-binding enzyme C-terminal" evidence="4">
    <location>
        <begin position="491"/>
        <end position="569"/>
    </location>
</feature>
<keyword evidence="6" id="KW-1185">Reference proteome</keyword>
<dbReference type="HOGENOM" id="CLU_000022_59_0_1"/>
<evidence type="ECO:0000259" key="3">
    <source>
        <dbReference type="Pfam" id="PF00501"/>
    </source>
</evidence>
<dbReference type="SUPFAM" id="SSF56801">
    <property type="entry name" value="Acetyl-CoA synthetase-like"/>
    <property type="match status" value="1"/>
</dbReference>
<accession>A0A067MP20</accession>
<evidence type="ECO:0000256" key="1">
    <source>
        <dbReference type="ARBA" id="ARBA00006432"/>
    </source>
</evidence>
<dbReference type="Pfam" id="PF00501">
    <property type="entry name" value="AMP-binding"/>
    <property type="match status" value="1"/>
</dbReference>
<reference evidence="6" key="1">
    <citation type="journal article" date="2014" name="Proc. Natl. Acad. Sci. U.S.A.">
        <title>Extensive sampling of basidiomycete genomes demonstrates inadequacy of the white-rot/brown-rot paradigm for wood decay fungi.</title>
        <authorList>
            <person name="Riley R."/>
            <person name="Salamov A.A."/>
            <person name="Brown D.W."/>
            <person name="Nagy L.G."/>
            <person name="Floudas D."/>
            <person name="Held B.W."/>
            <person name="Levasseur A."/>
            <person name="Lombard V."/>
            <person name="Morin E."/>
            <person name="Otillar R."/>
            <person name="Lindquist E.A."/>
            <person name="Sun H."/>
            <person name="LaButti K.M."/>
            <person name="Schmutz J."/>
            <person name="Jabbour D."/>
            <person name="Luo H."/>
            <person name="Baker S.E."/>
            <person name="Pisabarro A.G."/>
            <person name="Walton J.D."/>
            <person name="Blanchette R.A."/>
            <person name="Henrissat B."/>
            <person name="Martin F."/>
            <person name="Cullen D."/>
            <person name="Hibbett D.S."/>
            <person name="Grigoriev I.V."/>
        </authorList>
    </citation>
    <scope>NUCLEOTIDE SEQUENCE [LARGE SCALE GENOMIC DNA]</scope>
    <source>
        <strain evidence="6">FD-172 SS1</strain>
    </source>
</reference>
<organism evidence="5 6">
    <name type="scientific">Botryobasidium botryosum (strain FD-172 SS1)</name>
    <dbReference type="NCBI Taxonomy" id="930990"/>
    <lineage>
        <taxon>Eukaryota</taxon>
        <taxon>Fungi</taxon>
        <taxon>Dikarya</taxon>
        <taxon>Basidiomycota</taxon>
        <taxon>Agaricomycotina</taxon>
        <taxon>Agaricomycetes</taxon>
        <taxon>Cantharellales</taxon>
        <taxon>Botryobasidiaceae</taxon>
        <taxon>Botryobasidium</taxon>
    </lineage>
</organism>
<protein>
    <recommendedName>
        <fullName evidence="7">AMP-dependent synthetase/ligase domain-containing protein</fullName>
    </recommendedName>
</protein>
<dbReference type="GO" id="GO:0006631">
    <property type="term" value="P:fatty acid metabolic process"/>
    <property type="evidence" value="ECO:0007669"/>
    <property type="project" value="TreeGrafter"/>
</dbReference>
<proteinExistence type="inferred from homology"/>
<dbReference type="Proteomes" id="UP000027195">
    <property type="component" value="Unassembled WGS sequence"/>
</dbReference>
<dbReference type="InterPro" id="IPR025110">
    <property type="entry name" value="AMP-bd_C"/>
</dbReference>
<dbReference type="Gene3D" id="3.40.50.12780">
    <property type="entry name" value="N-terminal domain of ligase-like"/>
    <property type="match status" value="1"/>
</dbReference>
<name>A0A067MP20_BOTB1</name>
<dbReference type="InterPro" id="IPR000873">
    <property type="entry name" value="AMP-dep_synth/lig_dom"/>
</dbReference>
<dbReference type="InterPro" id="IPR045851">
    <property type="entry name" value="AMP-bd_C_sf"/>
</dbReference>
<dbReference type="PROSITE" id="PS00455">
    <property type="entry name" value="AMP_BINDING"/>
    <property type="match status" value="1"/>
</dbReference>